<feature type="transmembrane region" description="Helical" evidence="1">
    <location>
        <begin position="58"/>
        <end position="77"/>
    </location>
</feature>
<keyword evidence="1" id="KW-1133">Transmembrane helix</keyword>
<feature type="transmembrane region" description="Helical" evidence="1">
    <location>
        <begin position="218"/>
        <end position="247"/>
    </location>
</feature>
<feature type="transmembrane region" description="Helical" evidence="1">
    <location>
        <begin position="31"/>
        <end position="51"/>
    </location>
</feature>
<evidence type="ECO:0000256" key="1">
    <source>
        <dbReference type="SAM" id="Phobius"/>
    </source>
</evidence>
<organism evidence="2 3">
    <name type="scientific">Halorhodospira neutriphila</name>
    <dbReference type="NCBI Taxonomy" id="168379"/>
    <lineage>
        <taxon>Bacteria</taxon>
        <taxon>Pseudomonadati</taxon>
        <taxon>Pseudomonadota</taxon>
        <taxon>Gammaproteobacteria</taxon>
        <taxon>Chromatiales</taxon>
        <taxon>Ectothiorhodospiraceae</taxon>
        <taxon>Halorhodospira</taxon>
    </lineage>
</organism>
<dbReference type="Pfam" id="PF12291">
    <property type="entry name" value="DUF3623"/>
    <property type="match status" value="1"/>
</dbReference>
<keyword evidence="1" id="KW-0472">Membrane</keyword>
<evidence type="ECO:0000313" key="3">
    <source>
        <dbReference type="Proteomes" id="UP000738126"/>
    </source>
</evidence>
<feature type="transmembrane region" description="Helical" evidence="1">
    <location>
        <begin position="185"/>
        <end position="206"/>
    </location>
</feature>
<sequence length="270" mass="30406">MVEYVLPALFALFLWWFSTGLIIYLDNLPTWTFRWSMLGATGALGIGLYALSLSSQDASVTGAYVAFTSALVVWAWVELSYYTNYLTGPRQAPCPQDCRGWRHFWHAVQSNIYHELAIVALGLVIWLLVRDGSNGVALWTYLVFAWMHESARINVFLGVRNLNEEFVPDHMQFLRSFMRRRPMNLFFPLSVTVSTVALVLLIQQAAAPGVEPFTAVGVTLVAALMALAILEHWFLVIPLPTAILWHWGLKARDEHHRLTPSPTADADLSS</sequence>
<dbReference type="EMBL" id="NRSH01000035">
    <property type="protein sequence ID" value="MBK1726315.1"/>
    <property type="molecule type" value="Genomic_DNA"/>
</dbReference>
<keyword evidence="3" id="KW-1185">Reference proteome</keyword>
<name>A0ABS1E3I2_9GAMM</name>
<reference evidence="2 3" key="1">
    <citation type="journal article" date="2020" name="Microorganisms">
        <title>Osmotic Adaptation and Compatible Solute Biosynthesis of Phototrophic Bacteria as Revealed from Genome Analyses.</title>
        <authorList>
            <person name="Imhoff J.F."/>
            <person name="Rahn T."/>
            <person name="Kunzel S."/>
            <person name="Keller A."/>
            <person name="Neulinger S.C."/>
        </authorList>
    </citation>
    <scope>NUCLEOTIDE SEQUENCE [LARGE SCALE GENOMIC DNA]</scope>
    <source>
        <strain evidence="2 3">DSM 15116</strain>
    </source>
</reference>
<dbReference type="NCBIfam" id="TIGR03055">
    <property type="entry name" value="photo_alph_chp2"/>
    <property type="match status" value="1"/>
</dbReference>
<keyword evidence="1" id="KW-0812">Transmembrane</keyword>
<dbReference type="RefSeq" id="WP_200257333.1">
    <property type="nucleotide sequence ID" value="NZ_NRSH01000035.1"/>
</dbReference>
<proteinExistence type="predicted"/>
<protein>
    <submittedName>
        <fullName evidence="2">Photosynthetic complex assembly protein 2</fullName>
    </submittedName>
</protein>
<dbReference type="InterPro" id="IPR017496">
    <property type="entry name" value="Photo_alph_chp2"/>
</dbReference>
<feature type="transmembrane region" description="Helical" evidence="1">
    <location>
        <begin position="5"/>
        <end position="25"/>
    </location>
</feature>
<feature type="transmembrane region" description="Helical" evidence="1">
    <location>
        <begin position="112"/>
        <end position="129"/>
    </location>
</feature>
<gene>
    <name evidence="2" type="ORF">CKO13_04600</name>
</gene>
<accession>A0ABS1E3I2</accession>
<evidence type="ECO:0000313" key="2">
    <source>
        <dbReference type="EMBL" id="MBK1726315.1"/>
    </source>
</evidence>
<dbReference type="Proteomes" id="UP000738126">
    <property type="component" value="Unassembled WGS sequence"/>
</dbReference>
<comment type="caution">
    <text evidence="2">The sequence shown here is derived from an EMBL/GenBank/DDBJ whole genome shotgun (WGS) entry which is preliminary data.</text>
</comment>